<dbReference type="EMBL" id="CAEZTF010000061">
    <property type="protein sequence ID" value="CAB4559288.1"/>
    <property type="molecule type" value="Genomic_DNA"/>
</dbReference>
<proteinExistence type="predicted"/>
<name>A0A6J6DCM4_9ZZZZ</name>
<dbReference type="AlphaFoldDB" id="A0A6J6DCM4"/>
<protein>
    <submittedName>
        <fullName evidence="1">Unannotated protein</fullName>
    </submittedName>
</protein>
<reference evidence="1" key="1">
    <citation type="submission" date="2020-05" db="EMBL/GenBank/DDBJ databases">
        <authorList>
            <person name="Chiriac C."/>
            <person name="Salcher M."/>
            <person name="Ghai R."/>
            <person name="Kavagutti S V."/>
        </authorList>
    </citation>
    <scope>NUCLEOTIDE SEQUENCE</scope>
</reference>
<sequence>MFLCSLQVVVGDLKYFLWIPAGTKHVKVKTLTQTFCAGISRAAIWMDHCLGNGHARWIVFVEDISPGCVNLVNLIAVKQVIGAVVFHNLQVIGLALWKVTVLQILD</sequence>
<evidence type="ECO:0000313" key="1">
    <source>
        <dbReference type="EMBL" id="CAB4559288.1"/>
    </source>
</evidence>
<gene>
    <name evidence="1" type="ORF">UFOPK1618_00417</name>
</gene>
<accession>A0A6J6DCM4</accession>
<organism evidence="1">
    <name type="scientific">freshwater metagenome</name>
    <dbReference type="NCBI Taxonomy" id="449393"/>
    <lineage>
        <taxon>unclassified sequences</taxon>
        <taxon>metagenomes</taxon>
        <taxon>ecological metagenomes</taxon>
    </lineage>
</organism>